<dbReference type="PANTHER" id="PTHR12894:SF28">
    <property type="entry name" value="VACUOLAR PROTEIN SORTING-ASSOCIATED PROTEIN 3"/>
    <property type="match status" value="1"/>
</dbReference>
<dbReference type="InParanoid" id="G8ZU28"/>
<dbReference type="FunCoup" id="G8ZU28">
    <property type="interactions" value="86"/>
</dbReference>
<dbReference type="GO" id="GO:0033263">
    <property type="term" value="C:CORVET complex"/>
    <property type="evidence" value="ECO:0007669"/>
    <property type="project" value="EnsemblFungi"/>
</dbReference>
<dbReference type="GO" id="GO:0032889">
    <property type="term" value="P:regulation of vacuole fusion, non-autophagic"/>
    <property type="evidence" value="ECO:0007669"/>
    <property type="project" value="EnsemblFungi"/>
</dbReference>
<dbReference type="GO" id="GO:0007009">
    <property type="term" value="P:plasma membrane organization"/>
    <property type="evidence" value="ECO:0007669"/>
    <property type="project" value="EnsemblFungi"/>
</dbReference>
<dbReference type="GO" id="GO:0034058">
    <property type="term" value="P:endosomal vesicle fusion"/>
    <property type="evidence" value="ECO:0007669"/>
    <property type="project" value="TreeGrafter"/>
</dbReference>
<dbReference type="GO" id="GO:0099022">
    <property type="term" value="P:vesicle tethering"/>
    <property type="evidence" value="ECO:0007669"/>
    <property type="project" value="EnsemblFungi"/>
</dbReference>
<dbReference type="InterPro" id="IPR032914">
    <property type="entry name" value="Vam6/VPS39/TRAP1"/>
</dbReference>
<dbReference type="RefSeq" id="XP_003681333.1">
    <property type="nucleotide sequence ID" value="XM_003681285.1"/>
</dbReference>
<dbReference type="HOGENOM" id="CLU_005205_0_0_1"/>
<dbReference type="PANTHER" id="PTHR12894">
    <property type="entry name" value="CNH DOMAIN CONTAINING"/>
    <property type="match status" value="1"/>
</dbReference>
<dbReference type="KEGG" id="tdl:TDEL_0D05380"/>
<feature type="domain" description="CNH" evidence="2">
    <location>
        <begin position="52"/>
        <end position="326"/>
    </location>
</feature>
<dbReference type="EMBL" id="HE616745">
    <property type="protein sequence ID" value="CCE92122.1"/>
    <property type="molecule type" value="Genomic_DNA"/>
</dbReference>
<dbReference type="GO" id="GO:0007035">
    <property type="term" value="P:vacuolar acidification"/>
    <property type="evidence" value="ECO:0007669"/>
    <property type="project" value="EnsemblFungi"/>
</dbReference>
<dbReference type="Proteomes" id="UP000005627">
    <property type="component" value="Chromosome 4"/>
</dbReference>
<feature type="region of interest" description="Disordered" evidence="1">
    <location>
        <begin position="1"/>
        <end position="27"/>
    </location>
</feature>
<name>G8ZU28_TORDE</name>
<dbReference type="PROSITE" id="PS50219">
    <property type="entry name" value="CNH"/>
    <property type="match status" value="1"/>
</dbReference>
<organism evidence="3 4">
    <name type="scientific">Torulaspora delbrueckii</name>
    <name type="common">Yeast</name>
    <name type="synonym">Candida colliculosa</name>
    <dbReference type="NCBI Taxonomy" id="4950"/>
    <lineage>
        <taxon>Eukaryota</taxon>
        <taxon>Fungi</taxon>
        <taxon>Dikarya</taxon>
        <taxon>Ascomycota</taxon>
        <taxon>Saccharomycotina</taxon>
        <taxon>Saccharomycetes</taxon>
        <taxon>Saccharomycetales</taxon>
        <taxon>Saccharomycetaceae</taxon>
        <taxon>Torulaspora</taxon>
    </lineage>
</organism>
<gene>
    <name evidence="3" type="primary">TDEL0D05380</name>
    <name evidence="3" type="ORF">TDEL_0D05380</name>
</gene>
<dbReference type="InterPro" id="IPR001180">
    <property type="entry name" value="CNH_dom"/>
</dbReference>
<dbReference type="GO" id="GO:0006623">
    <property type="term" value="P:protein targeting to vacuole"/>
    <property type="evidence" value="ECO:0007669"/>
    <property type="project" value="EnsemblFungi"/>
</dbReference>
<dbReference type="GO" id="GO:0000011">
    <property type="term" value="P:vacuole inheritance"/>
    <property type="evidence" value="ECO:0007669"/>
    <property type="project" value="EnsemblFungi"/>
</dbReference>
<evidence type="ECO:0000313" key="4">
    <source>
        <dbReference type="Proteomes" id="UP000005627"/>
    </source>
</evidence>
<dbReference type="AlphaFoldDB" id="G8ZU28"/>
<dbReference type="eggNOG" id="KOG2063">
    <property type="taxonomic scope" value="Eukaryota"/>
</dbReference>
<dbReference type="GO" id="GO:0031901">
    <property type="term" value="C:early endosome membrane"/>
    <property type="evidence" value="ECO:0007669"/>
    <property type="project" value="EnsemblFungi"/>
</dbReference>
<proteinExistence type="predicted"/>
<dbReference type="STRING" id="1076872.G8ZU28"/>
<evidence type="ECO:0000313" key="3">
    <source>
        <dbReference type="EMBL" id="CCE92122.1"/>
    </source>
</evidence>
<reference evidence="3 4" key="1">
    <citation type="journal article" date="2011" name="Proc. Natl. Acad. Sci. U.S.A.">
        <title>Evolutionary erosion of yeast sex chromosomes by mating-type switching accidents.</title>
        <authorList>
            <person name="Gordon J.L."/>
            <person name="Armisen D."/>
            <person name="Proux-Wera E."/>
            <person name="Oheigeartaigh S.S."/>
            <person name="Byrne K.P."/>
            <person name="Wolfe K.H."/>
        </authorList>
    </citation>
    <scope>NUCLEOTIDE SEQUENCE [LARGE SCALE GENOMIC DNA]</scope>
    <source>
        <strain evidence="4">ATCC 10662 / CBS 1146 / NBRC 0425 / NCYC 2629 / NRRL Y-866</strain>
    </source>
</reference>
<dbReference type="GO" id="GO:0000329">
    <property type="term" value="C:fungal-type vacuole membrane"/>
    <property type="evidence" value="ECO:0007669"/>
    <property type="project" value="TreeGrafter"/>
</dbReference>
<dbReference type="OrthoDB" id="5325112at2759"/>
<dbReference type="GeneID" id="11503489"/>
<accession>G8ZU28</accession>
<sequence>MADGKAEEAPNNDELVQQESADGNEPQAHEDGAVISVQNGPFQNYRLIENLPTELEFVQFEALDENIYLGTSTGDLLHYFEIEPRNYMLVSQTQFDSETSNPIDKILLLPKIERALVLCGGKLVIFLLPEFAPVPNTLQLKAVTDIALRSHSETSNSYKFYATSGDSIKLYRVTTKALTLSKNYDFDSVSKVVAQGHHLAVAKQNTYEILNLKTSGVTPLFRVSELNAPLRPIIANFNTDKFLVATGGESYSDSSMALVVNHHGDMVNGTIVLENYPIEVLVEYPYLIVNYGRIRVLIYKLNEQSTVAQEIKANGPSLRIAKTSKVFSGFRRPDVREKVVEKIRRVPLNQEENELKIDNERVSVEQIFEEESSVAVYGNFGIHLLIKNSPILDFTQYDEPGLNSIIEYLKESPKNELPKLTQLENDYLLTLKLLLLLLHCNEIDKAVLSEWCTASEVVDIRLLLYILGFEIFGNIWIFKGLVELIEKLKLLKLIHKCTDVKKLFHFISTEAMSKKSKTSQAELENIIKSIDVNIFKLEIGKDQNEMNIDFYSKCSLEEIAHLIEGRNDISLDLLLKINLRRGKLMDCIELLKSRNEVDKLLGFIEKNATMLLPSYKDFLMDDVLFIINSSNQVDRNLISHILHILFLMDADHRELLNRVSDNAKVKVLLIEELGPADAQDKKFLIEYYMAKIQECLQEENMWELLQNSAATYRQDMSYIKCSFKEFMMIKLRSEQRCQKLLKCYKTLEAINGLEDGDPLTSSMINMVKDFDKDNLLMLLFLPEGKCANQFLTEKELLHLYLAYNDFLSIEYYLTSENISQVLAHYTSFSKIQHSLDLATKLLQRNVNLIKNEETVRSVLKILPPDYTLNTLFDILLCILKRLDRDTKDLELRKALLKDEMSINHRLLKNFVIKKENK</sequence>
<evidence type="ECO:0000256" key="1">
    <source>
        <dbReference type="SAM" id="MobiDB-lite"/>
    </source>
</evidence>
<dbReference type="GO" id="GO:0006914">
    <property type="term" value="P:autophagy"/>
    <property type="evidence" value="ECO:0007669"/>
    <property type="project" value="TreeGrafter"/>
</dbReference>
<evidence type="ECO:0000259" key="2">
    <source>
        <dbReference type="PROSITE" id="PS50219"/>
    </source>
</evidence>
<protein>
    <recommendedName>
        <fullName evidence="2">CNH domain-containing protein</fullName>
    </recommendedName>
</protein>
<keyword evidence="4" id="KW-1185">Reference proteome</keyword>